<accession>A0ABR8JBK8</accession>
<name>A0ABR8JBK8_9NOST</name>
<evidence type="ECO:0000313" key="2">
    <source>
        <dbReference type="EMBL" id="MBD2694850.1"/>
    </source>
</evidence>
<organism evidence="2 3">
    <name type="scientific">Anabaena catenula FACHB-362</name>
    <dbReference type="NCBI Taxonomy" id="2692877"/>
    <lineage>
        <taxon>Bacteria</taxon>
        <taxon>Bacillati</taxon>
        <taxon>Cyanobacteriota</taxon>
        <taxon>Cyanophyceae</taxon>
        <taxon>Nostocales</taxon>
        <taxon>Nostocaceae</taxon>
        <taxon>Anabaena</taxon>
    </lineage>
</organism>
<proteinExistence type="predicted"/>
<keyword evidence="3" id="KW-1185">Reference proteome</keyword>
<feature type="coiled-coil region" evidence="1">
    <location>
        <begin position="79"/>
        <end position="106"/>
    </location>
</feature>
<comment type="caution">
    <text evidence="2">The sequence shown here is derived from an EMBL/GenBank/DDBJ whole genome shotgun (WGS) entry which is preliminary data.</text>
</comment>
<dbReference type="EMBL" id="JACJTQ010000063">
    <property type="protein sequence ID" value="MBD2694850.1"/>
    <property type="molecule type" value="Genomic_DNA"/>
</dbReference>
<gene>
    <name evidence="2" type="ORF">H6G68_24465</name>
</gene>
<evidence type="ECO:0000313" key="3">
    <source>
        <dbReference type="Proteomes" id="UP000660381"/>
    </source>
</evidence>
<sequence length="235" mass="25941">MGSKVISFRFDDDKLALLQQHQVNGESENQTAMRLLLGVLGVEGKKPSFQAVDIVDSIRTEIKESIADGGIGEAIAYSYEAAMGQFNGLLSELQELKKQVEELKSNPPAAVAVPPIPQSPFTNEELPETTSPAVVLNHQSPVTNQDIIEFLGIADIVNGAEYWQELIIDRGIDLKILDNANYLESKLNIKITKGYVIARFNSILEALGFKSDKVKPNKQVKTKEGKRQDVYIISQ</sequence>
<dbReference type="RefSeq" id="WP_190908975.1">
    <property type="nucleotide sequence ID" value="NZ_JACJTQ010000063.1"/>
</dbReference>
<keyword evidence="1" id="KW-0175">Coiled coil</keyword>
<protein>
    <submittedName>
        <fullName evidence="2">Uncharacterized protein</fullName>
    </submittedName>
</protein>
<dbReference type="Proteomes" id="UP000660381">
    <property type="component" value="Unassembled WGS sequence"/>
</dbReference>
<evidence type="ECO:0000256" key="1">
    <source>
        <dbReference type="SAM" id="Coils"/>
    </source>
</evidence>
<reference evidence="2 3" key="1">
    <citation type="journal article" date="2020" name="ISME J.">
        <title>Comparative genomics reveals insights into cyanobacterial evolution and habitat adaptation.</title>
        <authorList>
            <person name="Chen M.Y."/>
            <person name="Teng W.K."/>
            <person name="Zhao L."/>
            <person name="Hu C.X."/>
            <person name="Zhou Y.K."/>
            <person name="Han B.P."/>
            <person name="Song L.R."/>
            <person name="Shu W.S."/>
        </authorList>
    </citation>
    <scope>NUCLEOTIDE SEQUENCE [LARGE SCALE GENOMIC DNA]</scope>
    <source>
        <strain evidence="2 3">FACHB-362</strain>
    </source>
</reference>